<proteinExistence type="predicted"/>
<dbReference type="RefSeq" id="WP_091649612.1">
    <property type="nucleotide sequence ID" value="NZ_FNHQ01000011.1"/>
</dbReference>
<evidence type="ECO:0000256" key="3">
    <source>
        <dbReference type="ARBA" id="ARBA00022989"/>
    </source>
</evidence>
<evidence type="ECO:0000256" key="4">
    <source>
        <dbReference type="ARBA" id="ARBA00023136"/>
    </source>
</evidence>
<protein>
    <submittedName>
        <fullName evidence="7">Yip1 domain-containing protein</fullName>
    </submittedName>
</protein>
<organism evidence="7 8">
    <name type="scientific">Megasphaera paucivorans</name>
    <dbReference type="NCBI Taxonomy" id="349095"/>
    <lineage>
        <taxon>Bacteria</taxon>
        <taxon>Bacillati</taxon>
        <taxon>Bacillota</taxon>
        <taxon>Negativicutes</taxon>
        <taxon>Veillonellales</taxon>
        <taxon>Veillonellaceae</taxon>
        <taxon>Megasphaera</taxon>
    </lineage>
</organism>
<feature type="transmembrane region" description="Helical" evidence="5">
    <location>
        <begin position="156"/>
        <end position="179"/>
    </location>
</feature>
<evidence type="ECO:0000259" key="6">
    <source>
        <dbReference type="Pfam" id="PF04893"/>
    </source>
</evidence>
<dbReference type="Proteomes" id="UP000199309">
    <property type="component" value="Unassembled WGS sequence"/>
</dbReference>
<feature type="transmembrane region" description="Helical" evidence="5">
    <location>
        <begin position="95"/>
        <end position="113"/>
    </location>
</feature>
<comment type="subcellular location">
    <subcellularLocation>
        <location evidence="1">Membrane</location>
        <topology evidence="1">Multi-pass membrane protein</topology>
    </subcellularLocation>
</comment>
<sequence length="188" mass="20358">MRSLILDTLEYTYDLITKPKVTLDKIVQERRLREGVLIWIFTLILPCVSAIVQLSGAHIGAAFGALLFGCVCFILQIIFIHGISCLLGGSGTIKALAAGLGFSNIPLNFATLAESLLFILPSILVHFISIASLLWTLVLSVLAVRSAYGMSTARSTLAVCMPMIIVVCVIIILVIWFAFSVLTLVKGF</sequence>
<evidence type="ECO:0000256" key="1">
    <source>
        <dbReference type="ARBA" id="ARBA00004141"/>
    </source>
</evidence>
<dbReference type="Pfam" id="PF04893">
    <property type="entry name" value="Yip1"/>
    <property type="match status" value="1"/>
</dbReference>
<dbReference type="GO" id="GO:0016020">
    <property type="term" value="C:membrane"/>
    <property type="evidence" value="ECO:0007669"/>
    <property type="project" value="UniProtKB-SubCell"/>
</dbReference>
<dbReference type="OrthoDB" id="9986864at2"/>
<evidence type="ECO:0000313" key="8">
    <source>
        <dbReference type="Proteomes" id="UP000199309"/>
    </source>
</evidence>
<feature type="transmembrane region" description="Helical" evidence="5">
    <location>
        <begin position="119"/>
        <end position="144"/>
    </location>
</feature>
<dbReference type="STRING" id="349095.SAMN05660299_01315"/>
<accession>A0A1G9V413</accession>
<evidence type="ECO:0000256" key="2">
    <source>
        <dbReference type="ARBA" id="ARBA00022692"/>
    </source>
</evidence>
<dbReference type="InterPro" id="IPR006977">
    <property type="entry name" value="Yip1_dom"/>
</dbReference>
<keyword evidence="3 5" id="KW-1133">Transmembrane helix</keyword>
<name>A0A1G9V413_9FIRM</name>
<feature type="domain" description="Yip1" evidence="6">
    <location>
        <begin position="14"/>
        <end position="172"/>
    </location>
</feature>
<keyword evidence="4 5" id="KW-0472">Membrane</keyword>
<evidence type="ECO:0000256" key="5">
    <source>
        <dbReference type="SAM" id="Phobius"/>
    </source>
</evidence>
<keyword evidence="8" id="KW-1185">Reference proteome</keyword>
<feature type="transmembrane region" description="Helical" evidence="5">
    <location>
        <begin position="36"/>
        <end position="55"/>
    </location>
</feature>
<reference evidence="7 8" key="1">
    <citation type="submission" date="2016-10" db="EMBL/GenBank/DDBJ databases">
        <authorList>
            <person name="de Groot N.N."/>
        </authorList>
    </citation>
    <scope>NUCLEOTIDE SEQUENCE [LARGE SCALE GENOMIC DNA]</scope>
    <source>
        <strain evidence="7 8">DSM 16981</strain>
    </source>
</reference>
<feature type="transmembrane region" description="Helical" evidence="5">
    <location>
        <begin position="61"/>
        <end position="83"/>
    </location>
</feature>
<dbReference type="EMBL" id="FNHQ01000011">
    <property type="protein sequence ID" value="SDM66575.1"/>
    <property type="molecule type" value="Genomic_DNA"/>
</dbReference>
<keyword evidence="2 5" id="KW-0812">Transmembrane</keyword>
<evidence type="ECO:0000313" key="7">
    <source>
        <dbReference type="EMBL" id="SDM66575.1"/>
    </source>
</evidence>
<gene>
    <name evidence="7" type="ORF">SAMN05660299_01315</name>
</gene>
<dbReference type="AlphaFoldDB" id="A0A1G9V413"/>